<accession>A0A0L0EKW0</accession>
<gene>
    <name evidence="1" type="ORF">AC626_25650</name>
</gene>
<dbReference type="EMBL" id="LFZX01000432">
    <property type="protein sequence ID" value="KNC65041.1"/>
    <property type="molecule type" value="Genomic_DNA"/>
</dbReference>
<comment type="caution">
    <text evidence="1">The sequence shown here is derived from an EMBL/GenBank/DDBJ whole genome shotgun (WGS) entry which is preliminary data.</text>
</comment>
<proteinExistence type="predicted"/>
<reference evidence="2" key="1">
    <citation type="submission" date="2015-07" db="EMBL/GenBank/DDBJ databases">
        <title>Draft genome sequence of a Pseudoalteromonas rubra strain, OCN096, isolated from Kaneohe Bay, Oahu, Hawaii.</title>
        <authorList>
            <person name="Beurmann S."/>
            <person name="Ushijima B."/>
            <person name="Belcaid M."/>
            <person name="Callahan S.M."/>
            <person name="Aeby G.S."/>
        </authorList>
    </citation>
    <scope>NUCLEOTIDE SEQUENCE [LARGE SCALE GENOMIC DNA]</scope>
    <source>
        <strain evidence="2">OCN096</strain>
    </source>
</reference>
<evidence type="ECO:0000313" key="1">
    <source>
        <dbReference type="EMBL" id="KNC65041.1"/>
    </source>
</evidence>
<dbReference type="Proteomes" id="UP000036850">
    <property type="component" value="Unassembled WGS sequence"/>
</dbReference>
<protein>
    <submittedName>
        <fullName evidence="1">Uncharacterized protein</fullName>
    </submittedName>
</protein>
<organism evidence="1 2">
    <name type="scientific">Pseudoalteromonas rubra</name>
    <dbReference type="NCBI Taxonomy" id="43658"/>
    <lineage>
        <taxon>Bacteria</taxon>
        <taxon>Pseudomonadati</taxon>
        <taxon>Pseudomonadota</taxon>
        <taxon>Gammaproteobacteria</taxon>
        <taxon>Alteromonadales</taxon>
        <taxon>Pseudoalteromonadaceae</taxon>
        <taxon>Pseudoalteromonas</taxon>
    </lineage>
</organism>
<dbReference type="AlphaFoldDB" id="A0A0L0EKW0"/>
<feature type="non-terminal residue" evidence="1">
    <location>
        <position position="208"/>
    </location>
</feature>
<evidence type="ECO:0000313" key="2">
    <source>
        <dbReference type="Proteomes" id="UP000036850"/>
    </source>
</evidence>
<dbReference type="PATRIC" id="fig|43658.6.peg.4522"/>
<sequence length="208" mass="24258">MHFPAHFISKVFHGVRAIDVCPQGIRILKAGGEKLIAWEQQHQPPVISLDWLGARLVCHEQDRVLTIRIKYHPAPQMQAQLETFWLNTHKARLISSVTALEQLLQHRYLSVRYWATTRSVITELAKYWSGWQSEPDMDEDLVQAQYTVTEMHCWHDEDLAQFREAFIQAQLRRYEGFFDTVCEHPLTHSQRRACVVQDERQLLLAGAG</sequence>
<name>A0A0L0EKW0_9GAMM</name>